<dbReference type="EMBL" id="QZBU01005267">
    <property type="protein sequence ID" value="THZ99026.1"/>
    <property type="molecule type" value="Genomic_DNA"/>
</dbReference>
<protein>
    <submittedName>
        <fullName evidence="1">Uncharacterized protein</fullName>
    </submittedName>
</protein>
<evidence type="ECO:0000313" key="1">
    <source>
        <dbReference type="EMBL" id="THZ99026.1"/>
    </source>
</evidence>
<organism evidence="1 2">
    <name type="scientific">Aureobasidium pullulans</name>
    <name type="common">Black yeast</name>
    <name type="synonym">Pullularia pullulans</name>
    <dbReference type="NCBI Taxonomy" id="5580"/>
    <lineage>
        <taxon>Eukaryota</taxon>
        <taxon>Fungi</taxon>
        <taxon>Dikarya</taxon>
        <taxon>Ascomycota</taxon>
        <taxon>Pezizomycotina</taxon>
        <taxon>Dothideomycetes</taxon>
        <taxon>Dothideomycetidae</taxon>
        <taxon>Dothideales</taxon>
        <taxon>Saccotheciaceae</taxon>
        <taxon>Aureobasidium</taxon>
    </lineage>
</organism>
<proteinExistence type="predicted"/>
<sequence>MVMTMFPWIRICIGDPSALLKLDQYVAFGKTLATVKKTATDRLAGTMYAPSMTTTSLKITHADIISGLQATDLNAEQIADNLNVQMIASSAVTAPAIAHLGGRFLLQPQSTQNCVKQELAGGFASSLKRKEY</sequence>
<accession>A0A4V4L508</accession>
<evidence type="ECO:0000313" key="2">
    <source>
        <dbReference type="Proteomes" id="UP000304947"/>
    </source>
</evidence>
<dbReference type="AlphaFoldDB" id="A0A4V4L508"/>
<name>A0A4V4L508_AURPU</name>
<gene>
    <name evidence="1" type="ORF">D6C83_09068</name>
</gene>
<comment type="caution">
    <text evidence="1">The sequence shown here is derived from an EMBL/GenBank/DDBJ whole genome shotgun (WGS) entry which is preliminary data.</text>
</comment>
<reference evidence="1 2" key="1">
    <citation type="submission" date="2018-10" db="EMBL/GenBank/DDBJ databases">
        <title>Fifty Aureobasidium pullulans genomes reveal a recombining polyextremotolerant generalist.</title>
        <authorList>
            <person name="Gostincar C."/>
            <person name="Turk M."/>
            <person name="Zajc J."/>
            <person name="Gunde-Cimerman N."/>
        </authorList>
    </citation>
    <scope>NUCLEOTIDE SEQUENCE [LARGE SCALE GENOMIC DNA]</scope>
    <source>
        <strain evidence="1 2">EXF-3380</strain>
    </source>
</reference>
<dbReference type="Proteomes" id="UP000304947">
    <property type="component" value="Unassembled WGS sequence"/>
</dbReference>